<reference evidence="2 3" key="1">
    <citation type="journal article" date="2020" name="Mol. Plant">
        <title>The Chromosome-Based Rubber Tree Genome Provides New Insights into Spurge Genome Evolution and Rubber Biosynthesis.</title>
        <authorList>
            <person name="Liu J."/>
            <person name="Shi C."/>
            <person name="Shi C.C."/>
            <person name="Li W."/>
            <person name="Zhang Q.J."/>
            <person name="Zhang Y."/>
            <person name="Li K."/>
            <person name="Lu H.F."/>
            <person name="Shi C."/>
            <person name="Zhu S.T."/>
            <person name="Xiao Z.Y."/>
            <person name="Nan H."/>
            <person name="Yue Y."/>
            <person name="Zhu X.G."/>
            <person name="Wu Y."/>
            <person name="Hong X.N."/>
            <person name="Fan G.Y."/>
            <person name="Tong Y."/>
            <person name="Zhang D."/>
            <person name="Mao C.L."/>
            <person name="Liu Y.L."/>
            <person name="Hao S.J."/>
            <person name="Liu W.Q."/>
            <person name="Lv M.Q."/>
            <person name="Zhang H.B."/>
            <person name="Liu Y."/>
            <person name="Hu-Tang G.R."/>
            <person name="Wang J.P."/>
            <person name="Wang J.H."/>
            <person name="Sun Y.H."/>
            <person name="Ni S.B."/>
            <person name="Chen W.B."/>
            <person name="Zhang X.C."/>
            <person name="Jiao Y.N."/>
            <person name="Eichler E.E."/>
            <person name="Li G.H."/>
            <person name="Liu X."/>
            <person name="Gao L.Z."/>
        </authorList>
    </citation>
    <scope>NUCLEOTIDE SEQUENCE [LARGE SCALE GENOMIC DNA]</scope>
    <source>
        <strain evidence="3">cv. GT1</strain>
        <tissue evidence="2">Leaf</tissue>
    </source>
</reference>
<evidence type="ECO:0000313" key="3">
    <source>
        <dbReference type="Proteomes" id="UP000467840"/>
    </source>
</evidence>
<organism evidence="2 3">
    <name type="scientific">Hevea brasiliensis</name>
    <name type="common">Para rubber tree</name>
    <name type="synonym">Siphonia brasiliensis</name>
    <dbReference type="NCBI Taxonomy" id="3981"/>
    <lineage>
        <taxon>Eukaryota</taxon>
        <taxon>Viridiplantae</taxon>
        <taxon>Streptophyta</taxon>
        <taxon>Embryophyta</taxon>
        <taxon>Tracheophyta</taxon>
        <taxon>Spermatophyta</taxon>
        <taxon>Magnoliopsida</taxon>
        <taxon>eudicotyledons</taxon>
        <taxon>Gunneridae</taxon>
        <taxon>Pentapetalae</taxon>
        <taxon>rosids</taxon>
        <taxon>fabids</taxon>
        <taxon>Malpighiales</taxon>
        <taxon>Euphorbiaceae</taxon>
        <taxon>Crotonoideae</taxon>
        <taxon>Micrandreae</taxon>
        <taxon>Hevea</taxon>
    </lineage>
</organism>
<evidence type="ECO:0000256" key="1">
    <source>
        <dbReference type="SAM" id="Phobius"/>
    </source>
</evidence>
<accession>A0A6A6KEA9</accession>
<protein>
    <submittedName>
        <fullName evidence="2">Uncharacterized protein</fullName>
    </submittedName>
</protein>
<proteinExistence type="predicted"/>
<evidence type="ECO:0000313" key="2">
    <source>
        <dbReference type="EMBL" id="KAF2287201.1"/>
    </source>
</evidence>
<comment type="caution">
    <text evidence="2">The sequence shown here is derived from an EMBL/GenBank/DDBJ whole genome shotgun (WGS) entry which is preliminary data.</text>
</comment>
<keyword evidence="1" id="KW-1133">Transmembrane helix</keyword>
<gene>
    <name evidence="2" type="ORF">GH714_039320</name>
</gene>
<feature type="transmembrane region" description="Helical" evidence="1">
    <location>
        <begin position="60"/>
        <end position="80"/>
    </location>
</feature>
<dbReference type="Proteomes" id="UP000467840">
    <property type="component" value="Chromosome 3"/>
</dbReference>
<dbReference type="EMBL" id="JAAGAX010000017">
    <property type="protein sequence ID" value="KAF2287201.1"/>
    <property type="molecule type" value="Genomic_DNA"/>
</dbReference>
<name>A0A6A6KEA9_HEVBR</name>
<keyword evidence="1" id="KW-0472">Membrane</keyword>
<sequence length="149" mass="16088">MSRLLSSSHGDVGTAAQYSPSYLTARATAGDEIGKTTLGSSKAASIEAKVENRLHIQVPALSFLLAYILFDFSFYSILIMSRFDQILGASNLRKNGRESISVGAPLRACLRVSPDQQKVQNALFPFAGHVKSTKVAKWPPPEVNGTMAM</sequence>
<dbReference type="AlphaFoldDB" id="A0A6A6KEA9"/>
<keyword evidence="1" id="KW-0812">Transmembrane</keyword>
<keyword evidence="3" id="KW-1185">Reference proteome</keyword>